<dbReference type="RefSeq" id="WP_133571170.1">
    <property type="nucleotide sequence ID" value="NZ_SNYR01000001.1"/>
</dbReference>
<accession>A0A4V3DBG4</accession>
<name>A0A4V3DBG4_9HYPH</name>
<dbReference type="Proteomes" id="UP000295391">
    <property type="component" value="Unassembled WGS sequence"/>
</dbReference>
<comment type="caution">
    <text evidence="1">The sequence shown here is derived from an EMBL/GenBank/DDBJ whole genome shotgun (WGS) entry which is preliminary data.</text>
</comment>
<dbReference type="AlphaFoldDB" id="A0A4V3DBG4"/>
<sequence length="180" mass="20169">MLFLLGAVQISLAEGEAYEQLLNEIVAGPIAVVVSQKPLLSAIVSQNERNADLSQQEIDALDAQWRVELKAKEQPLIREMLNRELSTYLKQIQENSGGVITEIIVMDAYGLNVAQSALSSDYWQGDEDKWQVPFERERIHISALEFDESTNMIQTQISVPVRNDQNNIVGVATFGVHFKP</sequence>
<protein>
    <recommendedName>
        <fullName evidence="3">Cache domain-containing protein</fullName>
    </recommendedName>
</protein>
<dbReference type="Pfam" id="PF22673">
    <property type="entry name" value="MCP-like_PDC_1"/>
    <property type="match status" value="1"/>
</dbReference>
<keyword evidence="2" id="KW-1185">Reference proteome</keyword>
<evidence type="ECO:0008006" key="3">
    <source>
        <dbReference type="Google" id="ProtNLM"/>
    </source>
</evidence>
<evidence type="ECO:0000313" key="2">
    <source>
        <dbReference type="Proteomes" id="UP000295391"/>
    </source>
</evidence>
<gene>
    <name evidence="1" type="ORF">ATL17_0475</name>
</gene>
<evidence type="ECO:0000313" key="1">
    <source>
        <dbReference type="EMBL" id="TDQ66478.1"/>
    </source>
</evidence>
<reference evidence="1 2" key="1">
    <citation type="submission" date="2019-03" db="EMBL/GenBank/DDBJ databases">
        <title>Genomic Encyclopedia of Type Strains, Phase III (KMG-III): the genomes of soil and plant-associated and newly described type strains.</title>
        <authorList>
            <person name="Whitman W."/>
        </authorList>
    </citation>
    <scope>NUCLEOTIDE SEQUENCE [LARGE SCALE GENOMIC DNA]</scope>
    <source>
        <strain evidence="1 2">CGMCC 1.7002</strain>
    </source>
</reference>
<dbReference type="Gene3D" id="3.30.450.20">
    <property type="entry name" value="PAS domain"/>
    <property type="match status" value="1"/>
</dbReference>
<dbReference type="OrthoDB" id="195732at2"/>
<dbReference type="EMBL" id="SNYR01000001">
    <property type="protein sequence ID" value="TDQ66478.1"/>
    <property type="molecule type" value="Genomic_DNA"/>
</dbReference>
<organism evidence="1 2">
    <name type="scientific">Maritalea mobilis</name>
    <dbReference type="NCBI Taxonomy" id="483324"/>
    <lineage>
        <taxon>Bacteria</taxon>
        <taxon>Pseudomonadati</taxon>
        <taxon>Pseudomonadota</taxon>
        <taxon>Alphaproteobacteria</taxon>
        <taxon>Hyphomicrobiales</taxon>
        <taxon>Devosiaceae</taxon>
        <taxon>Maritalea</taxon>
    </lineage>
</organism>
<proteinExistence type="predicted"/>
<dbReference type="CDD" id="cd18773">
    <property type="entry name" value="PDC1_HK_sensor"/>
    <property type="match status" value="1"/>
</dbReference>